<evidence type="ECO:0000256" key="5">
    <source>
        <dbReference type="HAMAP-Rule" id="MF_01107"/>
    </source>
</evidence>
<dbReference type="NCBIfam" id="NF002797">
    <property type="entry name" value="PRK02936.1"/>
    <property type="match status" value="1"/>
</dbReference>
<evidence type="ECO:0000256" key="3">
    <source>
        <dbReference type="ARBA" id="ARBA00022679"/>
    </source>
</evidence>
<evidence type="ECO:0000313" key="6">
    <source>
        <dbReference type="EMBL" id="MDC3416886.1"/>
    </source>
</evidence>
<keyword evidence="4 5" id="KW-0663">Pyridoxal phosphate</keyword>
<dbReference type="GO" id="GO:0005737">
    <property type="term" value="C:cytoplasm"/>
    <property type="evidence" value="ECO:0007669"/>
    <property type="project" value="UniProtKB-SubCell"/>
</dbReference>
<accession>A0A9X3WEB6</accession>
<dbReference type="GO" id="GO:0006526">
    <property type="term" value="P:L-arginine biosynthetic process"/>
    <property type="evidence" value="ECO:0007669"/>
    <property type="project" value="UniProtKB-UniRule"/>
</dbReference>
<dbReference type="InterPro" id="IPR050103">
    <property type="entry name" value="Class-III_PLP-dep_AT"/>
</dbReference>
<feature type="binding site" evidence="5">
    <location>
        <begin position="219"/>
        <end position="222"/>
    </location>
    <ligand>
        <name>pyridoxal 5'-phosphate</name>
        <dbReference type="ChEBI" id="CHEBI:597326"/>
    </ligand>
</feature>
<dbReference type="EMBL" id="JAMQKC010000005">
    <property type="protein sequence ID" value="MDC3416886.1"/>
    <property type="molecule type" value="Genomic_DNA"/>
</dbReference>
<dbReference type="InterPro" id="IPR015424">
    <property type="entry name" value="PyrdxlP-dep_Trfase"/>
</dbReference>
<comment type="subunit">
    <text evidence="5">Homodimer.</text>
</comment>
<dbReference type="InterPro" id="IPR005814">
    <property type="entry name" value="Aminotrans_3"/>
</dbReference>
<proteinExistence type="inferred from homology"/>
<dbReference type="PIRSF" id="PIRSF000521">
    <property type="entry name" value="Transaminase_4ab_Lys_Orn"/>
    <property type="match status" value="1"/>
</dbReference>
<dbReference type="CDD" id="cd00610">
    <property type="entry name" value="OAT_like"/>
    <property type="match status" value="1"/>
</dbReference>
<dbReference type="PANTHER" id="PTHR11986">
    <property type="entry name" value="AMINOTRANSFERASE CLASS III"/>
    <property type="match status" value="1"/>
</dbReference>
<dbReference type="InterPro" id="IPR049704">
    <property type="entry name" value="Aminotrans_3_PPA_site"/>
</dbReference>
<feature type="binding site" evidence="5">
    <location>
        <position position="138"/>
    </location>
    <ligand>
        <name>N(2)-acetyl-L-ornithine</name>
        <dbReference type="ChEBI" id="CHEBI:57805"/>
    </ligand>
</feature>
<organism evidence="6 7">
    <name type="scientific">Aquibacillus salsiterrae</name>
    <dbReference type="NCBI Taxonomy" id="2950439"/>
    <lineage>
        <taxon>Bacteria</taxon>
        <taxon>Bacillati</taxon>
        <taxon>Bacillota</taxon>
        <taxon>Bacilli</taxon>
        <taxon>Bacillales</taxon>
        <taxon>Bacillaceae</taxon>
        <taxon>Aquibacillus</taxon>
    </lineage>
</organism>
<dbReference type="NCBIfam" id="TIGR00707">
    <property type="entry name" value="argD"/>
    <property type="match status" value="1"/>
</dbReference>
<dbReference type="SUPFAM" id="SSF53383">
    <property type="entry name" value="PLP-dependent transferases"/>
    <property type="match status" value="1"/>
</dbReference>
<dbReference type="EC" id="2.6.1.11" evidence="5"/>
<keyword evidence="5" id="KW-0055">Arginine biosynthesis</keyword>
<feature type="binding site" evidence="5">
    <location>
        <begin position="102"/>
        <end position="103"/>
    </location>
    <ligand>
        <name>pyridoxal 5'-phosphate</name>
        <dbReference type="ChEBI" id="CHEBI:597326"/>
    </ligand>
</feature>
<dbReference type="InterPro" id="IPR015422">
    <property type="entry name" value="PyrdxlP-dep_Trfase_small"/>
</dbReference>
<evidence type="ECO:0000256" key="1">
    <source>
        <dbReference type="ARBA" id="ARBA00022576"/>
    </source>
</evidence>
<dbReference type="FunFam" id="3.40.640.10:FF:000004">
    <property type="entry name" value="Acetylornithine aminotransferase"/>
    <property type="match status" value="1"/>
</dbReference>
<feature type="binding site" evidence="5">
    <location>
        <position position="276"/>
    </location>
    <ligand>
        <name>N(2)-acetyl-L-ornithine</name>
        <dbReference type="ChEBI" id="CHEBI:57805"/>
    </ligand>
</feature>
<dbReference type="GO" id="GO:0030170">
    <property type="term" value="F:pyridoxal phosphate binding"/>
    <property type="evidence" value="ECO:0007669"/>
    <property type="project" value="InterPro"/>
</dbReference>
<comment type="caution">
    <text evidence="6">The sequence shown here is derived from an EMBL/GenBank/DDBJ whole genome shotgun (WGS) entry which is preliminary data.</text>
</comment>
<dbReference type="GO" id="GO:0042802">
    <property type="term" value="F:identical protein binding"/>
    <property type="evidence" value="ECO:0007669"/>
    <property type="project" value="TreeGrafter"/>
</dbReference>
<comment type="similarity">
    <text evidence="5">Belongs to the class-III pyridoxal-phosphate-dependent aminotransferase family. ArgD subfamily.</text>
</comment>
<dbReference type="Gene3D" id="3.40.640.10">
    <property type="entry name" value="Type I PLP-dependent aspartate aminotransferase-like (Major domain)"/>
    <property type="match status" value="1"/>
</dbReference>
<sequence length="391" mass="42523">MSNQTTKVDPVMSTYSRFPITLSKGKGSYVWDDHEVKYLDYTSGLATCNLGHVPDVVYEQVKSQLNNLWHCSNLYHIPAQEKLAEKLVENSCGDQVFFCNSGAEANEAAIKLARKYAADHHGEHKKEIITFTNSFHGRTLATLSATGQAKIQHGFTPLLEGFRYLAYNDVEALKLVQPTTCAVMLELVQGEGGVVPADKEWLNQLVSICQANDILIIVDEIQTGMGRTGALFAYQQYEIEPDIITVAKGLGSGVPIGAMLAKEYVAKSFSPGTHGSTFGGNPVAATAGLATLTHLVESTVLDNAKEMSSYLMGGLAKLVEKYDDIEAVRGKGLMIGMVVKGNAIDYIHAAREKQILIVVAGPNVVRILPPLTTTKEEVDHFLVIMDQVFSA</sequence>
<comment type="pathway">
    <text evidence="5">Amino-acid biosynthesis; L-arginine biosynthesis; N(2)-acetyl-L-ornithine from L-glutamate: step 4/4.</text>
</comment>
<keyword evidence="2 5" id="KW-0028">Amino-acid biosynthesis</keyword>
<keyword evidence="3 5" id="KW-0808">Transferase</keyword>
<comment type="subcellular location">
    <subcellularLocation>
        <location evidence="5">Cytoplasm</location>
    </subcellularLocation>
</comment>
<dbReference type="Proteomes" id="UP001145069">
    <property type="component" value="Unassembled WGS sequence"/>
</dbReference>
<dbReference type="GO" id="GO:0003992">
    <property type="term" value="F:N2-acetyl-L-ornithine:2-oxoglutarate 5-aminotransferase activity"/>
    <property type="evidence" value="ECO:0007669"/>
    <property type="project" value="UniProtKB-UniRule"/>
</dbReference>
<dbReference type="PROSITE" id="PS00600">
    <property type="entry name" value="AA_TRANSFER_CLASS_3"/>
    <property type="match status" value="1"/>
</dbReference>
<dbReference type="RefSeq" id="WP_272445921.1">
    <property type="nucleotide sequence ID" value="NZ_JAMQKC010000005.1"/>
</dbReference>
<feature type="binding site" evidence="5">
    <location>
        <position position="135"/>
    </location>
    <ligand>
        <name>pyridoxal 5'-phosphate</name>
        <dbReference type="ChEBI" id="CHEBI:597326"/>
    </ligand>
</feature>
<comment type="miscellaneous">
    <text evidence="5">May also have succinyldiaminopimelate aminotransferase activity, thus carrying out the corresponding step in lysine biosynthesis.</text>
</comment>
<evidence type="ECO:0000256" key="2">
    <source>
        <dbReference type="ARBA" id="ARBA00022605"/>
    </source>
</evidence>
<evidence type="ECO:0000256" key="4">
    <source>
        <dbReference type="ARBA" id="ARBA00022898"/>
    </source>
</evidence>
<comment type="catalytic activity">
    <reaction evidence="5">
        <text>N(2)-acetyl-L-ornithine + 2-oxoglutarate = N-acetyl-L-glutamate 5-semialdehyde + L-glutamate</text>
        <dbReference type="Rhea" id="RHEA:18049"/>
        <dbReference type="ChEBI" id="CHEBI:16810"/>
        <dbReference type="ChEBI" id="CHEBI:29123"/>
        <dbReference type="ChEBI" id="CHEBI:29985"/>
        <dbReference type="ChEBI" id="CHEBI:57805"/>
        <dbReference type="EC" id="2.6.1.11"/>
    </reaction>
</comment>
<dbReference type="Gene3D" id="3.90.1150.10">
    <property type="entry name" value="Aspartate Aminotransferase, domain 1"/>
    <property type="match status" value="1"/>
</dbReference>
<name>A0A9X3WEB6_9BACI</name>
<dbReference type="Pfam" id="PF00202">
    <property type="entry name" value="Aminotran_3"/>
    <property type="match status" value="1"/>
</dbReference>
<dbReference type="AlphaFoldDB" id="A0A9X3WEB6"/>
<dbReference type="NCBIfam" id="NF002325">
    <property type="entry name" value="PRK01278.1"/>
    <property type="match status" value="1"/>
</dbReference>
<keyword evidence="1 5" id="KW-0032">Aminotransferase</keyword>
<dbReference type="PANTHER" id="PTHR11986:SF79">
    <property type="entry name" value="ACETYLORNITHINE AMINOTRANSFERASE, MITOCHONDRIAL"/>
    <property type="match status" value="1"/>
</dbReference>
<keyword evidence="7" id="KW-1185">Reference proteome</keyword>
<evidence type="ECO:0000313" key="7">
    <source>
        <dbReference type="Proteomes" id="UP001145069"/>
    </source>
</evidence>
<reference evidence="6" key="1">
    <citation type="submission" date="2022-06" db="EMBL/GenBank/DDBJ databases">
        <title>Aquibacillus sp. a new bacterium isolated from soil saline samples.</title>
        <authorList>
            <person name="Galisteo C."/>
            <person name="De La Haba R."/>
            <person name="Sanchez-Porro C."/>
            <person name="Ventosa A."/>
        </authorList>
    </citation>
    <scope>NUCLEOTIDE SEQUENCE</scope>
    <source>
        <strain evidence="6">3ASR75-54</strain>
    </source>
</reference>
<dbReference type="InterPro" id="IPR004636">
    <property type="entry name" value="AcOrn/SuccOrn_fam"/>
</dbReference>
<keyword evidence="5" id="KW-0963">Cytoplasm</keyword>
<gene>
    <name evidence="5" type="primary">argD</name>
    <name evidence="6" type="ORF">NC799_08125</name>
</gene>
<protein>
    <recommendedName>
        <fullName evidence="5">Acetylornithine aminotransferase</fullName>
        <shortName evidence="5">ACOAT</shortName>
        <ecNumber evidence="5">2.6.1.11</ecNumber>
    </recommendedName>
</protein>
<dbReference type="HAMAP" id="MF_01107">
    <property type="entry name" value="ArgD_aminotrans_3"/>
    <property type="match status" value="1"/>
</dbReference>
<comment type="cofactor">
    <cofactor evidence="5">
        <name>pyridoxal 5'-phosphate</name>
        <dbReference type="ChEBI" id="CHEBI:597326"/>
    </cofactor>
    <text evidence="5">Binds 1 pyridoxal phosphate per subunit.</text>
</comment>
<dbReference type="InterPro" id="IPR015421">
    <property type="entry name" value="PyrdxlP-dep_Trfase_major"/>
</dbReference>
<feature type="modified residue" description="N6-(pyridoxal phosphate)lysine" evidence="5">
    <location>
        <position position="248"/>
    </location>
</feature>
<feature type="binding site" evidence="5">
    <location>
        <position position="277"/>
    </location>
    <ligand>
        <name>pyridoxal 5'-phosphate</name>
        <dbReference type="ChEBI" id="CHEBI:597326"/>
    </ligand>
</feature>